<name>A0A0A9BAB7_ARUDO</name>
<sequence length="22" mass="2221">MSKSSTKTTTRAATSAETTSCA</sequence>
<protein>
    <submittedName>
        <fullName evidence="2">Uncharacterized protein</fullName>
    </submittedName>
</protein>
<dbReference type="AlphaFoldDB" id="A0A0A9BAB7"/>
<accession>A0A0A9BAB7</accession>
<proteinExistence type="predicted"/>
<feature type="region of interest" description="Disordered" evidence="1">
    <location>
        <begin position="1"/>
        <end position="22"/>
    </location>
</feature>
<evidence type="ECO:0000313" key="2">
    <source>
        <dbReference type="EMBL" id="JAD58130.1"/>
    </source>
</evidence>
<reference evidence="2" key="2">
    <citation type="journal article" date="2015" name="Data Brief">
        <title>Shoot transcriptome of the giant reed, Arundo donax.</title>
        <authorList>
            <person name="Barrero R.A."/>
            <person name="Guerrero F.D."/>
            <person name="Moolhuijzen P."/>
            <person name="Goolsby J.A."/>
            <person name="Tidwell J."/>
            <person name="Bellgard S.E."/>
            <person name="Bellgard M.I."/>
        </authorList>
    </citation>
    <scope>NUCLEOTIDE SEQUENCE</scope>
    <source>
        <tissue evidence="2">Shoot tissue taken approximately 20 cm above the soil surface</tissue>
    </source>
</reference>
<organism evidence="2">
    <name type="scientific">Arundo donax</name>
    <name type="common">Giant reed</name>
    <name type="synonym">Donax arundinaceus</name>
    <dbReference type="NCBI Taxonomy" id="35708"/>
    <lineage>
        <taxon>Eukaryota</taxon>
        <taxon>Viridiplantae</taxon>
        <taxon>Streptophyta</taxon>
        <taxon>Embryophyta</taxon>
        <taxon>Tracheophyta</taxon>
        <taxon>Spermatophyta</taxon>
        <taxon>Magnoliopsida</taxon>
        <taxon>Liliopsida</taxon>
        <taxon>Poales</taxon>
        <taxon>Poaceae</taxon>
        <taxon>PACMAD clade</taxon>
        <taxon>Arundinoideae</taxon>
        <taxon>Arundineae</taxon>
        <taxon>Arundo</taxon>
    </lineage>
</organism>
<reference evidence="2" key="1">
    <citation type="submission" date="2014-09" db="EMBL/GenBank/DDBJ databases">
        <authorList>
            <person name="Magalhaes I.L.F."/>
            <person name="Oliveira U."/>
            <person name="Santos F.R."/>
            <person name="Vidigal T.H.D.A."/>
            <person name="Brescovit A.D."/>
            <person name="Santos A.J."/>
        </authorList>
    </citation>
    <scope>NUCLEOTIDE SEQUENCE</scope>
    <source>
        <tissue evidence="2">Shoot tissue taken approximately 20 cm above the soil surface</tissue>
    </source>
</reference>
<evidence type="ECO:0000256" key="1">
    <source>
        <dbReference type="SAM" id="MobiDB-lite"/>
    </source>
</evidence>
<dbReference type="EMBL" id="GBRH01239765">
    <property type="protein sequence ID" value="JAD58130.1"/>
    <property type="molecule type" value="Transcribed_RNA"/>
</dbReference>